<dbReference type="Pfam" id="PF07963">
    <property type="entry name" value="N_methyl"/>
    <property type="match status" value="1"/>
</dbReference>
<dbReference type="AlphaFoldDB" id="A0A3D8PLG9"/>
<dbReference type="Proteomes" id="UP000257143">
    <property type="component" value="Unassembled WGS sequence"/>
</dbReference>
<organism evidence="4 5">
    <name type="scientific">Oceanobacillus arenosus</name>
    <dbReference type="NCBI Taxonomy" id="1229153"/>
    <lineage>
        <taxon>Bacteria</taxon>
        <taxon>Bacillati</taxon>
        <taxon>Bacillota</taxon>
        <taxon>Bacilli</taxon>
        <taxon>Bacillales</taxon>
        <taxon>Bacillaceae</taxon>
        <taxon>Oceanobacillus</taxon>
    </lineage>
</organism>
<keyword evidence="3" id="KW-1133">Transmembrane helix</keyword>
<accession>A0A3D8PLG9</accession>
<evidence type="ECO:0000256" key="3">
    <source>
        <dbReference type="SAM" id="Phobius"/>
    </source>
</evidence>
<keyword evidence="3" id="KW-0472">Membrane</keyword>
<dbReference type="RefSeq" id="WP_115774523.1">
    <property type="nucleotide sequence ID" value="NZ_PIOC01000027.1"/>
</dbReference>
<evidence type="ECO:0000313" key="5">
    <source>
        <dbReference type="Proteomes" id="UP000257143"/>
    </source>
</evidence>
<dbReference type="EMBL" id="PIOC01000027">
    <property type="protein sequence ID" value="RDW16337.1"/>
    <property type="molecule type" value="Genomic_DNA"/>
</dbReference>
<dbReference type="NCBIfam" id="TIGR02532">
    <property type="entry name" value="IV_pilin_GFxxxE"/>
    <property type="match status" value="1"/>
</dbReference>
<reference evidence="5" key="1">
    <citation type="submission" date="2017-11" db="EMBL/GenBank/DDBJ databases">
        <authorList>
            <person name="Zhu W."/>
        </authorList>
    </citation>
    <scope>NUCLEOTIDE SEQUENCE [LARGE SCALE GENOMIC DNA]</scope>
    <source>
        <strain evidence="5">CAU 1183</strain>
    </source>
</reference>
<protein>
    <recommendedName>
        <fullName evidence="6">Prepilin-type cleavage/methylation domain-containing protein</fullName>
    </recommendedName>
</protein>
<dbReference type="GO" id="GO:0030420">
    <property type="term" value="P:establishment of competence for transformation"/>
    <property type="evidence" value="ECO:0007669"/>
    <property type="project" value="UniProtKB-KW"/>
</dbReference>
<comment type="caution">
    <text evidence="4">The sequence shown here is derived from an EMBL/GenBank/DDBJ whole genome shotgun (WGS) entry which is preliminary data.</text>
</comment>
<proteinExistence type="predicted"/>
<name>A0A3D8PLG9_9BACI</name>
<gene>
    <name evidence="4" type="ORF">CWR48_16975</name>
</gene>
<evidence type="ECO:0008006" key="6">
    <source>
        <dbReference type="Google" id="ProtNLM"/>
    </source>
</evidence>
<dbReference type="InterPro" id="IPR012902">
    <property type="entry name" value="N_methyl_site"/>
</dbReference>
<keyword evidence="2" id="KW-0178">Competence</keyword>
<comment type="subcellular location">
    <subcellularLocation>
        <location evidence="1">Cell surface</location>
    </subcellularLocation>
</comment>
<keyword evidence="5" id="KW-1185">Reference proteome</keyword>
<dbReference type="OrthoDB" id="2456766at2"/>
<dbReference type="PROSITE" id="PS00409">
    <property type="entry name" value="PROKAR_NTER_METHYL"/>
    <property type="match status" value="1"/>
</dbReference>
<dbReference type="GO" id="GO:0009986">
    <property type="term" value="C:cell surface"/>
    <property type="evidence" value="ECO:0007669"/>
    <property type="project" value="UniProtKB-SubCell"/>
</dbReference>
<keyword evidence="3" id="KW-0812">Transmembrane</keyword>
<evidence type="ECO:0000256" key="2">
    <source>
        <dbReference type="ARBA" id="ARBA00023287"/>
    </source>
</evidence>
<sequence length="144" mass="16484">MPFKNKLKNQRGMTLIELLAAITILGVVFIGFVSIFPQMTKFNVQTEEKLGTMNLARLELVELKEGLKTLNPANKEDSSSSDEIITYKYNQSGYQYEVEYYKTPDLPKNEHAGSVELNKIHIKVKKDEKMISETFGYLKDSNLQ</sequence>
<feature type="transmembrane region" description="Helical" evidence="3">
    <location>
        <begin position="12"/>
        <end position="36"/>
    </location>
</feature>
<evidence type="ECO:0000313" key="4">
    <source>
        <dbReference type="EMBL" id="RDW16337.1"/>
    </source>
</evidence>
<evidence type="ECO:0000256" key="1">
    <source>
        <dbReference type="ARBA" id="ARBA00004241"/>
    </source>
</evidence>